<proteinExistence type="predicted"/>
<evidence type="ECO:0000313" key="2">
    <source>
        <dbReference type="EMBL" id="PKI33796.1"/>
    </source>
</evidence>
<keyword evidence="3" id="KW-1185">Reference proteome</keyword>
<dbReference type="EMBL" id="PGOL01006320">
    <property type="protein sequence ID" value="PKI33796.1"/>
    <property type="molecule type" value="Genomic_DNA"/>
</dbReference>
<dbReference type="AlphaFoldDB" id="A0A2I0HRB1"/>
<sequence length="193" mass="21689">MGPGGSMGSMVHGGRLVESEGSTGPRGSTGLKVRRVSEIRQAEEVRLAQWPWMRLIGSQRFDGPRRLADSMDPQRKGCLLRFNKSMRFDGPRRFTYSVDHGGRVVGSRRIDRSRRFDGSRGLDRLDGPLRERFDGSRRFDRPRRFVGSMDHGGRIVDSRKIDRSGRFNCSKGPRREALVGFEGSMGLEGFAGT</sequence>
<comment type="caution">
    <text evidence="2">The sequence shown here is derived from an EMBL/GenBank/DDBJ whole genome shotgun (WGS) entry which is preliminary data.</text>
</comment>
<evidence type="ECO:0000256" key="1">
    <source>
        <dbReference type="SAM" id="MobiDB-lite"/>
    </source>
</evidence>
<accession>A0A2I0HRB1</accession>
<dbReference type="Proteomes" id="UP000233551">
    <property type="component" value="Unassembled WGS sequence"/>
</dbReference>
<organism evidence="2 3">
    <name type="scientific">Punica granatum</name>
    <name type="common">Pomegranate</name>
    <dbReference type="NCBI Taxonomy" id="22663"/>
    <lineage>
        <taxon>Eukaryota</taxon>
        <taxon>Viridiplantae</taxon>
        <taxon>Streptophyta</taxon>
        <taxon>Embryophyta</taxon>
        <taxon>Tracheophyta</taxon>
        <taxon>Spermatophyta</taxon>
        <taxon>Magnoliopsida</taxon>
        <taxon>eudicotyledons</taxon>
        <taxon>Gunneridae</taxon>
        <taxon>Pentapetalae</taxon>
        <taxon>rosids</taxon>
        <taxon>malvids</taxon>
        <taxon>Myrtales</taxon>
        <taxon>Lythraceae</taxon>
        <taxon>Punica</taxon>
    </lineage>
</organism>
<gene>
    <name evidence="2" type="ORF">CRG98_045805</name>
</gene>
<name>A0A2I0HRB1_PUNGR</name>
<reference evidence="2 3" key="1">
    <citation type="submission" date="2017-11" db="EMBL/GenBank/DDBJ databases">
        <title>De-novo sequencing of pomegranate (Punica granatum L.) genome.</title>
        <authorList>
            <person name="Akparov Z."/>
            <person name="Amiraslanov A."/>
            <person name="Hajiyeva S."/>
            <person name="Abbasov M."/>
            <person name="Kaur K."/>
            <person name="Hamwieh A."/>
            <person name="Solovyev V."/>
            <person name="Salamov A."/>
            <person name="Braich B."/>
            <person name="Kosarev P."/>
            <person name="Mahmoud A."/>
            <person name="Hajiyev E."/>
            <person name="Babayeva S."/>
            <person name="Izzatullayeva V."/>
            <person name="Mammadov A."/>
            <person name="Mammadov A."/>
            <person name="Sharifova S."/>
            <person name="Ojaghi J."/>
            <person name="Eynullazada K."/>
            <person name="Bayramov B."/>
            <person name="Abdulazimova A."/>
            <person name="Shahmuradov I."/>
        </authorList>
    </citation>
    <scope>NUCLEOTIDE SEQUENCE [LARGE SCALE GENOMIC DNA]</scope>
    <source>
        <strain evidence="3">cv. AG2017</strain>
        <tissue evidence="2">Leaf</tissue>
    </source>
</reference>
<feature type="region of interest" description="Disordered" evidence="1">
    <location>
        <begin position="1"/>
        <end position="32"/>
    </location>
</feature>
<evidence type="ECO:0000313" key="3">
    <source>
        <dbReference type="Proteomes" id="UP000233551"/>
    </source>
</evidence>
<protein>
    <submittedName>
        <fullName evidence="2">Uncharacterized protein</fullName>
    </submittedName>
</protein>